<reference evidence="2 3" key="2">
    <citation type="submission" date="2018-11" db="EMBL/GenBank/DDBJ databases">
        <authorList>
            <consortium name="Pathogen Informatics"/>
        </authorList>
    </citation>
    <scope>NUCLEOTIDE SEQUENCE [LARGE SCALE GENOMIC DNA]</scope>
    <source>
        <strain evidence="2 3">NST_G2</strain>
    </source>
</reference>
<evidence type="ECO:0000256" key="1">
    <source>
        <dbReference type="SAM" id="MobiDB-lite"/>
    </source>
</evidence>
<feature type="region of interest" description="Disordered" evidence="1">
    <location>
        <begin position="1"/>
        <end position="51"/>
    </location>
</feature>
<evidence type="ECO:0000313" key="2">
    <source>
        <dbReference type="EMBL" id="VDL95984.1"/>
    </source>
</evidence>
<proteinExistence type="predicted"/>
<accession>A0A183SZF1</accession>
<evidence type="ECO:0000313" key="4">
    <source>
        <dbReference type="WBParaSite" id="SSLN_0000996101-mRNA-1"/>
    </source>
</evidence>
<feature type="region of interest" description="Disordered" evidence="1">
    <location>
        <begin position="119"/>
        <end position="138"/>
    </location>
</feature>
<feature type="compositionally biased region" description="Polar residues" evidence="1">
    <location>
        <begin position="1"/>
        <end position="14"/>
    </location>
</feature>
<dbReference type="Proteomes" id="UP000275846">
    <property type="component" value="Unassembled WGS sequence"/>
</dbReference>
<protein>
    <submittedName>
        <fullName evidence="4">Dual-specificity kinase</fullName>
    </submittedName>
</protein>
<reference evidence="4" key="1">
    <citation type="submission" date="2016-06" db="UniProtKB">
        <authorList>
            <consortium name="WormBaseParasite"/>
        </authorList>
    </citation>
    <scope>IDENTIFICATION</scope>
</reference>
<feature type="compositionally biased region" description="Low complexity" evidence="1">
    <location>
        <begin position="22"/>
        <end position="37"/>
    </location>
</feature>
<dbReference type="AlphaFoldDB" id="A0A183SZF1"/>
<keyword evidence="3" id="KW-1185">Reference proteome</keyword>
<dbReference type="OrthoDB" id="6273839at2759"/>
<feature type="region of interest" description="Disordered" evidence="1">
    <location>
        <begin position="512"/>
        <end position="578"/>
    </location>
</feature>
<feature type="compositionally biased region" description="Gly residues" evidence="1">
    <location>
        <begin position="564"/>
        <end position="575"/>
    </location>
</feature>
<feature type="compositionally biased region" description="Polar residues" evidence="1">
    <location>
        <begin position="222"/>
        <end position="238"/>
    </location>
</feature>
<organism evidence="4">
    <name type="scientific">Schistocephalus solidus</name>
    <name type="common">Tapeworm</name>
    <dbReference type="NCBI Taxonomy" id="70667"/>
    <lineage>
        <taxon>Eukaryota</taxon>
        <taxon>Metazoa</taxon>
        <taxon>Spiralia</taxon>
        <taxon>Lophotrochozoa</taxon>
        <taxon>Platyhelminthes</taxon>
        <taxon>Cestoda</taxon>
        <taxon>Eucestoda</taxon>
        <taxon>Diphyllobothriidea</taxon>
        <taxon>Diphyllobothriidae</taxon>
        <taxon>Schistocephalus</taxon>
    </lineage>
</organism>
<dbReference type="WBParaSite" id="SSLN_0000996101-mRNA-1">
    <property type="protein sequence ID" value="SSLN_0000996101-mRNA-1"/>
    <property type="gene ID" value="SSLN_0000996101"/>
</dbReference>
<gene>
    <name evidence="2" type="ORF">SSLN_LOCUS9599</name>
</gene>
<sequence>MINPVSTTVPTPLNSPYEPNGSHQQQSTQATSSLTISPLSPRTPDHHPGVRRISSTTHMRLSQGPASSPPQPSNTAFSAIPTTVTVFSAPCTVPQLTAPVLFGHSTQNVFCDSTSFLKDDKAHPSGDSSGVEQEEDEEGDYLNAVTIKRQCDVDEDDDAMFFHELGATASSAVPDPLCGPGSMGLLPDSCPNQLSPSGFYPSRHRPPPPPPSSRRQEHLPSLFSQVSSDYEGTHSSDVGDQEPNEREVNGRHFFPESPEEEEEEERQLVSDRVGCTGGGGLYRRLSEEVCYLSSPCPPEIGSTVNSTVPNTNLSTSPSLSSALSRAAVEFGTADVPATSVVPLLPIPPDAMSSVSTTNTLVGTLLASPQRSAPTSATTCYAQRPTDESVNALSRLKGASVAAAAVQAAAMAAAAYNLKADRIVGTAVAATASAAGGDPVTSMRLMDGSTCQPRFRRAQNSLAAGFLSDGLQDPGAAASTSCSHQLGSVALRKLSVDLIRTYKQINEVYYRKKKRPKDSQQQFQQSQQHAEMATEGAGLLLEDPTMAAYPSPGASTAQIGRSPGSSGGGGGGGVGGSTSVVDGASTSGCGAAPYPTMLYPTSTTKEGALLGLRQHRTPLNNNTCDAAAFASPAASLGGGLFAVESTVPTMSPVSSYYQLHYPTVQPHHSIAGGSQQPHVGGLVPTTSVGGAAGGTLDLNALRAQQHLNMLTSKMNQMDIYNIGTAGSDDYQEAPLSPRPETGGAFSTVPPNQPPVGLGVSTEYSIRRSMHLPLPPPTQSSAPTIQSPANFPVILAPQPPSFPTGTAILNRLVDHLQPLSLMPVLQPNHHQQQISTATTMRPGVTYYNQALIQQEAALRQHEQQQSQPLLLDRHHQYASAGDVVQAGVSGPFARLAPTGTGGCGMHHSTTGPEGLSMARGAAGTYANDLGPNDSQPIYASE</sequence>
<evidence type="ECO:0000313" key="3">
    <source>
        <dbReference type="Proteomes" id="UP000275846"/>
    </source>
</evidence>
<dbReference type="EMBL" id="UYSU01035338">
    <property type="protein sequence ID" value="VDL95984.1"/>
    <property type="molecule type" value="Genomic_DNA"/>
</dbReference>
<name>A0A183SZF1_SCHSO</name>
<feature type="compositionally biased region" description="Basic and acidic residues" evidence="1">
    <location>
        <begin position="243"/>
        <end position="254"/>
    </location>
</feature>
<feature type="compositionally biased region" description="Low complexity" evidence="1">
    <location>
        <begin position="518"/>
        <end position="527"/>
    </location>
</feature>
<feature type="region of interest" description="Disordered" evidence="1">
    <location>
        <begin position="184"/>
        <end position="270"/>
    </location>
</feature>
<dbReference type="STRING" id="70667.A0A183SZF1"/>